<keyword evidence="1" id="KW-1133">Transmembrane helix</keyword>
<sequence length="1375" mass="153660">MQLANVPATEVEKFKQHFLDFQNSCIEQVNGVPTTDDKTSICNEALLTKSSEIYSIIDELRTVLSTLTVRLRESNSIPLPGRSIDMEVRIKDHKEWSHALARVRAQCTGLEEHINNQLQSRSLNEQDTLLSTSLYALHRAASELALTGHEFSCRLADTDAWIARLEQTDQILTDCELCLLGCAVRVHGLLQLDDLNSSTDPDGLRVTVVERAHRDLKSVAERLPQIRSDLDLLSQQLTRFMVSNEAFNETLQYDTATNLYESSNLLKMHLSPCTDNHYLESNLACSEHRLAEATKEVEQERPHLRDSMGSLNFLDDLDFSNDLALLSHIQEHIQTNSDSVVAASATVDLNIHKGKSKILKYNSESINPVTVGGEALEDLETFTYLESIIGEREESDANVKTKMAKLKSFGESLVCFSNYQKLSSQLIVWSSEFSSRMRLFGEMAQSLGLKSSDTNMITAQNPSLLKEILKQSDDLLTDLQVNSDVMEQLNKEVAHLISSLTNYAQHTQNYRELVESVFQKAGGSRDYQWSPGYGLFDMGRVLQTTDQLNEQFNTHSRRIYDIVNCLNRLLRSEEPISMNLSGPVFVKPYRELYIGKWPNELNNCLKETQSSFSPLVSRSKYQENGKDHTLPSKVANNSKDKNHSDLSYFNQLIGEKGLKYSVYLNDVRSQPVCLLPTGWEAATLTTISKARELYGPKIFPTTAGENETYGLGETICVGDALRCGLIDLVGHNCHQNRSSLAISWSEAIDRGWLTAYTIQALNRNIKIGDYSASVTDFLTSPSRNPVDRHIDPKTGVVMPYGKKIIDLYSDGFINEADFHHLASILCSGMCVEFRDCHLTWYEALSIGQADISWKPCLSDWLAAGAYNPNTRRLRVSLLKSGKVNNKSKASNNSLVFTENELTIRDAIKNGLLDNTVPEVIVPVENQVGGYHATSYRRVSLSEAVQIGLVDDVSGYWLGSSSSSSRTKVGVEVAQAAGLLTKAPCLAEIVLSGLISFTAPNMSEKHPRNNVGILDAHTGQYVLFPEAIKRGMIVGNQPAIILMQSHPNQVLTLVEALNTNLITPSGFIILENKPMNLWDAVNNNYIRLIYTKSYPPPVGLLLGAKESNQTHRLIDSSKEEIILSSTDPRQHGTSSSQQRISLRKSAKHSGLCDLHSIQLLTQGCGLFNEDGRELTGLEALNCGWLKPCEDFQFGSTITYGQITDPISGSSIILSPNMKTMENIDISPVGAQLLLGLSINRPSLAYLINQRFITRLAWLGPGLHNDNLVNKTLNDSWFTHSCRSDDILAVMDPISRRKITQSEAIRRHLLDMETGTFRDPVHNQIYPISEAIEKGHILVKEKSLMVSYNFLYVFLSTHMSVFFISSYSFKINLFRNL</sequence>
<gene>
    <name evidence="2" type="ORF">SMTD_LOCUS9521</name>
</gene>
<dbReference type="EMBL" id="UZAL01029775">
    <property type="protein sequence ID" value="VDP50317.1"/>
    <property type="molecule type" value="Genomic_DNA"/>
</dbReference>
<dbReference type="InterPro" id="IPR035915">
    <property type="entry name" value="Plakin_repeat_sf"/>
</dbReference>
<keyword evidence="1" id="KW-0812">Transmembrane</keyword>
<evidence type="ECO:0000256" key="1">
    <source>
        <dbReference type="SAM" id="Phobius"/>
    </source>
</evidence>
<proteinExistence type="predicted"/>
<evidence type="ECO:0000313" key="3">
    <source>
        <dbReference type="Proteomes" id="UP000269396"/>
    </source>
</evidence>
<dbReference type="Gene3D" id="3.90.1290.10">
    <property type="entry name" value="Plakin repeat"/>
    <property type="match status" value="2"/>
</dbReference>
<keyword evidence="1" id="KW-0472">Membrane</keyword>
<reference evidence="2 3" key="1">
    <citation type="submission" date="2018-11" db="EMBL/GenBank/DDBJ databases">
        <authorList>
            <consortium name="Pathogen Informatics"/>
        </authorList>
    </citation>
    <scope>NUCLEOTIDE SEQUENCE [LARGE SCALE GENOMIC DNA]</scope>
    <source>
        <strain>Denwood</strain>
        <strain evidence="3">Zambia</strain>
    </source>
</reference>
<organism evidence="2 3">
    <name type="scientific">Schistosoma mattheei</name>
    <dbReference type="NCBI Taxonomy" id="31246"/>
    <lineage>
        <taxon>Eukaryota</taxon>
        <taxon>Metazoa</taxon>
        <taxon>Spiralia</taxon>
        <taxon>Lophotrochozoa</taxon>
        <taxon>Platyhelminthes</taxon>
        <taxon>Trematoda</taxon>
        <taxon>Digenea</taxon>
        <taxon>Strigeidida</taxon>
        <taxon>Schistosomatoidea</taxon>
        <taxon>Schistosomatidae</taxon>
        <taxon>Schistosoma</taxon>
    </lineage>
</organism>
<evidence type="ECO:0000313" key="2">
    <source>
        <dbReference type="EMBL" id="VDP50317.1"/>
    </source>
</evidence>
<accession>A0A3P8DFQ6</accession>
<keyword evidence="3" id="KW-1185">Reference proteome</keyword>
<name>A0A3P8DFQ6_9TREM</name>
<protein>
    <submittedName>
        <fullName evidence="2">Uncharacterized protein</fullName>
    </submittedName>
</protein>
<feature type="transmembrane region" description="Helical" evidence="1">
    <location>
        <begin position="1348"/>
        <end position="1367"/>
    </location>
</feature>
<dbReference type="Proteomes" id="UP000269396">
    <property type="component" value="Unassembled WGS sequence"/>
</dbReference>
<dbReference type="SUPFAM" id="SSF75399">
    <property type="entry name" value="Plakin repeat"/>
    <property type="match status" value="2"/>
</dbReference>